<dbReference type="PANTHER" id="PTHR10257">
    <property type="entry name" value="SERINE/THREONINE PROTEIN PHOSPHATASE 2A PP2A REGULATORY SUBUNIT B"/>
    <property type="match status" value="1"/>
</dbReference>
<accession>A0A6L2KD82</accession>
<protein>
    <submittedName>
        <fullName evidence="1">Serine/threonine protein phosphatase 2A 57 kDa regulatory subunit B' kappa isoform-like isoform X1</fullName>
    </submittedName>
</protein>
<dbReference type="InterPro" id="IPR002554">
    <property type="entry name" value="PP2A_B56"/>
</dbReference>
<dbReference type="GO" id="GO:0019888">
    <property type="term" value="F:protein phosphatase regulator activity"/>
    <property type="evidence" value="ECO:0007669"/>
    <property type="project" value="InterPro"/>
</dbReference>
<comment type="caution">
    <text evidence="1">The sequence shown here is derived from an EMBL/GenBank/DDBJ whole genome shotgun (WGS) entry which is preliminary data.</text>
</comment>
<dbReference type="EMBL" id="BKCJ010002270">
    <property type="protein sequence ID" value="GEU47428.1"/>
    <property type="molecule type" value="Genomic_DNA"/>
</dbReference>
<sequence length="264" mass="30968">MSVSNIIFRFVFETEKHNGIAELLEIFGNVISGFALPLKKEHKMFLSRVLILLHKPKSLGNYHHQLTYCAVQFIEKESNLMSVVINRLLKYWPVTSSQKQLMFLSELEELLELIWSDEFEKVMVLLFRRIRCLLDSYHFQVVERAIFLWNNEHIQHLIMCNRQVIMPIVFPSLQHNSKNHWNRTVLNLTQNVLKMFHEVDEQLVISCQRKVEEDKSATTAVAERRQLTWDSLEKAAGSSWKPVVGNVLVLKNTSTFAILLEKYL</sequence>
<evidence type="ECO:0000313" key="1">
    <source>
        <dbReference type="EMBL" id="GEU47428.1"/>
    </source>
</evidence>
<dbReference type="InterPro" id="IPR011989">
    <property type="entry name" value="ARM-like"/>
</dbReference>
<name>A0A6L2KD82_TANCI</name>
<dbReference type="GO" id="GO:0000159">
    <property type="term" value="C:protein phosphatase type 2A complex"/>
    <property type="evidence" value="ECO:0007669"/>
    <property type="project" value="InterPro"/>
</dbReference>
<proteinExistence type="predicted"/>
<dbReference type="GO" id="GO:0007165">
    <property type="term" value="P:signal transduction"/>
    <property type="evidence" value="ECO:0007669"/>
    <property type="project" value="InterPro"/>
</dbReference>
<dbReference type="Gene3D" id="1.25.10.10">
    <property type="entry name" value="Leucine-rich Repeat Variant"/>
    <property type="match status" value="1"/>
</dbReference>
<dbReference type="AlphaFoldDB" id="A0A6L2KD82"/>
<organism evidence="1">
    <name type="scientific">Tanacetum cinerariifolium</name>
    <name type="common">Dalmatian daisy</name>
    <name type="synonym">Chrysanthemum cinerariifolium</name>
    <dbReference type="NCBI Taxonomy" id="118510"/>
    <lineage>
        <taxon>Eukaryota</taxon>
        <taxon>Viridiplantae</taxon>
        <taxon>Streptophyta</taxon>
        <taxon>Embryophyta</taxon>
        <taxon>Tracheophyta</taxon>
        <taxon>Spermatophyta</taxon>
        <taxon>Magnoliopsida</taxon>
        <taxon>eudicotyledons</taxon>
        <taxon>Gunneridae</taxon>
        <taxon>Pentapetalae</taxon>
        <taxon>asterids</taxon>
        <taxon>campanulids</taxon>
        <taxon>Asterales</taxon>
        <taxon>Asteraceae</taxon>
        <taxon>Asteroideae</taxon>
        <taxon>Anthemideae</taxon>
        <taxon>Anthemidinae</taxon>
        <taxon>Tanacetum</taxon>
    </lineage>
</organism>
<gene>
    <name evidence="1" type="ORF">Tci_019406</name>
</gene>
<dbReference type="InterPro" id="IPR016024">
    <property type="entry name" value="ARM-type_fold"/>
</dbReference>
<dbReference type="Pfam" id="PF01603">
    <property type="entry name" value="B56"/>
    <property type="match status" value="1"/>
</dbReference>
<reference evidence="1" key="1">
    <citation type="journal article" date="2019" name="Sci. Rep.">
        <title>Draft genome of Tanacetum cinerariifolium, the natural source of mosquito coil.</title>
        <authorList>
            <person name="Yamashiro T."/>
            <person name="Shiraishi A."/>
            <person name="Satake H."/>
            <person name="Nakayama K."/>
        </authorList>
    </citation>
    <scope>NUCLEOTIDE SEQUENCE</scope>
</reference>
<dbReference type="SUPFAM" id="SSF48371">
    <property type="entry name" value="ARM repeat"/>
    <property type="match status" value="1"/>
</dbReference>
<dbReference type="PANTHER" id="PTHR10257:SF31">
    <property type="entry name" value="SERINE_THREONINE PROTEIN PHOSPHATASE 2A 57 KDA REGULATORY SUBUNIT B' KAPPA ISOFORM"/>
    <property type="match status" value="1"/>
</dbReference>